<feature type="compositionally biased region" description="Polar residues" evidence="1">
    <location>
        <begin position="256"/>
        <end position="274"/>
    </location>
</feature>
<dbReference type="Proteomes" id="UP001206925">
    <property type="component" value="Unassembled WGS sequence"/>
</dbReference>
<name>A0AAD5GRU9_AMBAR</name>
<feature type="compositionally biased region" description="Basic and acidic residues" evidence="1">
    <location>
        <begin position="186"/>
        <end position="200"/>
    </location>
</feature>
<feature type="compositionally biased region" description="Basic and acidic residues" evidence="1">
    <location>
        <begin position="286"/>
        <end position="311"/>
    </location>
</feature>
<feature type="region of interest" description="Disordered" evidence="1">
    <location>
        <begin position="256"/>
        <end position="326"/>
    </location>
</feature>
<feature type="non-terminal residue" evidence="3">
    <location>
        <position position="459"/>
    </location>
</feature>
<feature type="compositionally biased region" description="Basic residues" evidence="1">
    <location>
        <begin position="167"/>
        <end position="178"/>
    </location>
</feature>
<evidence type="ECO:0000313" key="3">
    <source>
        <dbReference type="EMBL" id="KAI7750251.1"/>
    </source>
</evidence>
<dbReference type="PANTHER" id="PTHR46293">
    <property type="entry name" value="E3 UBIQUITIN PROTEIN LIGASE DRIP1"/>
    <property type="match status" value="1"/>
</dbReference>
<keyword evidence="2" id="KW-0732">Signal</keyword>
<comment type="caution">
    <text evidence="3">The sequence shown here is derived from an EMBL/GenBank/DDBJ whole genome shotgun (WGS) entry which is preliminary data.</text>
</comment>
<accession>A0AAD5GRU9</accession>
<dbReference type="EMBL" id="JAMZMK010006175">
    <property type="protein sequence ID" value="KAI7750251.1"/>
    <property type="molecule type" value="Genomic_DNA"/>
</dbReference>
<keyword evidence="4" id="KW-1185">Reference proteome</keyword>
<dbReference type="AlphaFoldDB" id="A0AAD5GRU9"/>
<feature type="compositionally biased region" description="Polar residues" evidence="1">
    <location>
        <begin position="201"/>
        <end position="228"/>
    </location>
</feature>
<evidence type="ECO:0000256" key="1">
    <source>
        <dbReference type="SAM" id="MobiDB-lite"/>
    </source>
</evidence>
<dbReference type="InterPro" id="IPR044807">
    <property type="entry name" value="DRIP1-like"/>
</dbReference>
<feature type="signal peptide" evidence="2">
    <location>
        <begin position="1"/>
        <end position="21"/>
    </location>
</feature>
<sequence length="459" mass="51107">YNTRPPLSFSLLFLSLKLSISTPRHNDLVPESQHQLTSFLLKSSSIYIHLPIPSSQIQVLRHSICVFAAAAQLLVCRKCIHKKLTDEELECCPICNIDLGCVPLEKLRPDHSLQDVRWKIFPSKRRRVKAPEAVPSVTLPLRRKERSLSSLVVCTPRVSPQTNLTGKRSKGPSRKKPRGSSFSVDKSVKKEDDSMEDHQDSSSSREISNKLTQNLRQNSSAGNPSSDPSPDKETNNGKVDLWKPFNYLLEVTNRSKSSKFTSQGSTVNSETPITPKNEGNARKIKGKDQLQRSKFQDENGRSDVDVTESAKPKKRKYRKKKAGSQAVLDADANNSVGDKRVTPIWFHLVPSAEQEGEPLGQIEGSFVRLKDGNIPVSVIQNFVMGKLKLGSEHELELRCMGQLLVPTLLLGNLMDMWLQKQPTSQKISVIVGSSAKEYMMEISYARKTLDAGAGLTPAN</sequence>
<feature type="compositionally biased region" description="Basic residues" evidence="1">
    <location>
        <begin position="312"/>
        <end position="322"/>
    </location>
</feature>
<proteinExistence type="predicted"/>
<evidence type="ECO:0000256" key="2">
    <source>
        <dbReference type="SAM" id="SignalP"/>
    </source>
</evidence>
<protein>
    <recommendedName>
        <fullName evidence="5">E3 ubiquitin protein ligase DRIP2-like protein</fullName>
    </recommendedName>
</protein>
<organism evidence="3 4">
    <name type="scientific">Ambrosia artemisiifolia</name>
    <name type="common">Common ragweed</name>
    <dbReference type="NCBI Taxonomy" id="4212"/>
    <lineage>
        <taxon>Eukaryota</taxon>
        <taxon>Viridiplantae</taxon>
        <taxon>Streptophyta</taxon>
        <taxon>Embryophyta</taxon>
        <taxon>Tracheophyta</taxon>
        <taxon>Spermatophyta</taxon>
        <taxon>Magnoliopsida</taxon>
        <taxon>eudicotyledons</taxon>
        <taxon>Gunneridae</taxon>
        <taxon>Pentapetalae</taxon>
        <taxon>asterids</taxon>
        <taxon>campanulids</taxon>
        <taxon>Asterales</taxon>
        <taxon>Asteraceae</taxon>
        <taxon>Asteroideae</taxon>
        <taxon>Heliantheae alliance</taxon>
        <taxon>Heliantheae</taxon>
        <taxon>Ambrosia</taxon>
    </lineage>
</organism>
<evidence type="ECO:0000313" key="4">
    <source>
        <dbReference type="Proteomes" id="UP001206925"/>
    </source>
</evidence>
<feature type="chain" id="PRO_5041950862" description="E3 ubiquitin protein ligase DRIP2-like protein" evidence="2">
    <location>
        <begin position="22"/>
        <end position="459"/>
    </location>
</feature>
<dbReference type="PANTHER" id="PTHR46293:SF15">
    <property type="entry name" value="DNA REPAIR PROTEIN, RAD18-RELATED"/>
    <property type="match status" value="1"/>
</dbReference>
<gene>
    <name evidence="3" type="ORF">M8C21_015960</name>
</gene>
<dbReference type="GO" id="GO:0004842">
    <property type="term" value="F:ubiquitin-protein transferase activity"/>
    <property type="evidence" value="ECO:0007669"/>
    <property type="project" value="InterPro"/>
</dbReference>
<evidence type="ECO:0008006" key="5">
    <source>
        <dbReference type="Google" id="ProtNLM"/>
    </source>
</evidence>
<reference evidence="3" key="1">
    <citation type="submission" date="2022-06" db="EMBL/GenBank/DDBJ databases">
        <title>Uncovering the hologenomic basis of an extraordinary plant invasion.</title>
        <authorList>
            <person name="Bieker V.C."/>
            <person name="Martin M.D."/>
            <person name="Gilbert T."/>
            <person name="Hodgins K."/>
            <person name="Battlay P."/>
            <person name="Petersen B."/>
            <person name="Wilson J."/>
        </authorList>
    </citation>
    <scope>NUCLEOTIDE SEQUENCE</scope>
    <source>
        <strain evidence="3">AA19_3_7</strain>
        <tissue evidence="3">Leaf</tissue>
    </source>
</reference>
<feature type="region of interest" description="Disordered" evidence="1">
    <location>
        <begin position="159"/>
        <end position="239"/>
    </location>
</feature>